<feature type="non-terminal residue" evidence="3">
    <location>
        <position position="353"/>
    </location>
</feature>
<keyword evidence="4" id="KW-1185">Reference proteome</keyword>
<dbReference type="CDD" id="cd00118">
    <property type="entry name" value="LysM"/>
    <property type="match status" value="1"/>
</dbReference>
<feature type="compositionally biased region" description="Polar residues" evidence="1">
    <location>
        <begin position="152"/>
        <end position="166"/>
    </location>
</feature>
<dbReference type="AlphaFoldDB" id="W4KBJ6"/>
<dbReference type="RefSeq" id="XP_009545388.1">
    <property type="nucleotide sequence ID" value="XM_009547093.1"/>
</dbReference>
<dbReference type="PROSITE" id="PS51782">
    <property type="entry name" value="LYSM"/>
    <property type="match status" value="1"/>
</dbReference>
<dbReference type="InterPro" id="IPR036779">
    <property type="entry name" value="LysM_dom_sf"/>
</dbReference>
<dbReference type="EMBL" id="KI925457">
    <property type="protein sequence ID" value="ETW83104.1"/>
    <property type="molecule type" value="Genomic_DNA"/>
</dbReference>
<dbReference type="Gene3D" id="3.10.350.10">
    <property type="entry name" value="LysM domain"/>
    <property type="match status" value="1"/>
</dbReference>
<feature type="non-terminal residue" evidence="3">
    <location>
        <position position="1"/>
    </location>
</feature>
<feature type="domain" description="LysM" evidence="2">
    <location>
        <begin position="183"/>
        <end position="233"/>
    </location>
</feature>
<dbReference type="KEGG" id="hir:HETIRDRAFT_240198"/>
<reference evidence="3 4" key="1">
    <citation type="journal article" date="2012" name="New Phytol.">
        <title>Insight into trade-off between wood decay and parasitism from the genome of a fungal forest pathogen.</title>
        <authorList>
            <person name="Olson A."/>
            <person name="Aerts A."/>
            <person name="Asiegbu F."/>
            <person name="Belbahri L."/>
            <person name="Bouzid O."/>
            <person name="Broberg A."/>
            <person name="Canback B."/>
            <person name="Coutinho P.M."/>
            <person name="Cullen D."/>
            <person name="Dalman K."/>
            <person name="Deflorio G."/>
            <person name="van Diepen L.T."/>
            <person name="Dunand C."/>
            <person name="Duplessis S."/>
            <person name="Durling M."/>
            <person name="Gonthier P."/>
            <person name="Grimwood J."/>
            <person name="Fossdal C.G."/>
            <person name="Hansson D."/>
            <person name="Henrissat B."/>
            <person name="Hietala A."/>
            <person name="Himmelstrand K."/>
            <person name="Hoffmeister D."/>
            <person name="Hogberg N."/>
            <person name="James T.Y."/>
            <person name="Karlsson M."/>
            <person name="Kohler A."/>
            <person name="Kues U."/>
            <person name="Lee Y.H."/>
            <person name="Lin Y.C."/>
            <person name="Lind M."/>
            <person name="Lindquist E."/>
            <person name="Lombard V."/>
            <person name="Lucas S."/>
            <person name="Lunden K."/>
            <person name="Morin E."/>
            <person name="Murat C."/>
            <person name="Park J."/>
            <person name="Raffaello T."/>
            <person name="Rouze P."/>
            <person name="Salamov A."/>
            <person name="Schmutz J."/>
            <person name="Solheim H."/>
            <person name="Stahlberg J."/>
            <person name="Velez H."/>
            <person name="de Vries R.P."/>
            <person name="Wiebenga A."/>
            <person name="Woodward S."/>
            <person name="Yakovlev I."/>
            <person name="Garbelotto M."/>
            <person name="Martin F."/>
            <person name="Grigoriev I.V."/>
            <person name="Stenlid J."/>
        </authorList>
    </citation>
    <scope>NUCLEOTIDE SEQUENCE [LARGE SCALE GENOMIC DNA]</scope>
    <source>
        <strain evidence="3 4">TC 32-1</strain>
    </source>
</reference>
<proteinExistence type="predicted"/>
<evidence type="ECO:0000259" key="2">
    <source>
        <dbReference type="PROSITE" id="PS51782"/>
    </source>
</evidence>
<evidence type="ECO:0000256" key="1">
    <source>
        <dbReference type="SAM" id="MobiDB-lite"/>
    </source>
</evidence>
<dbReference type="GeneID" id="20668848"/>
<dbReference type="InterPro" id="IPR018392">
    <property type="entry name" value="LysM"/>
</dbReference>
<feature type="region of interest" description="Disordered" evidence="1">
    <location>
        <begin position="113"/>
        <end position="183"/>
    </location>
</feature>
<dbReference type="eggNOG" id="ENOG502S93U">
    <property type="taxonomic scope" value="Eukaryota"/>
</dbReference>
<dbReference type="Pfam" id="PF01476">
    <property type="entry name" value="LysM"/>
    <property type="match status" value="1"/>
</dbReference>
<accession>W4KBJ6</accession>
<dbReference type="Proteomes" id="UP000030671">
    <property type="component" value="Unassembled WGS sequence"/>
</dbReference>
<dbReference type="HOGENOM" id="CLU_066054_0_0_1"/>
<protein>
    <recommendedName>
        <fullName evidence="2">LysM domain-containing protein</fullName>
    </recommendedName>
</protein>
<evidence type="ECO:0000313" key="3">
    <source>
        <dbReference type="EMBL" id="ETW83104.1"/>
    </source>
</evidence>
<dbReference type="SUPFAM" id="SSF54106">
    <property type="entry name" value="LysM domain"/>
    <property type="match status" value="1"/>
</dbReference>
<dbReference type="InParanoid" id="W4KBJ6"/>
<sequence>VTLCLACSSSLLPRFLKPKSTSPNPLAPIQSGLQFSPDVFLTRCCGRPICPDCLSNTPHLARYDPCLACLGGVSAVAARNNRRVQLKTVNNGTETMNVAGALRDQDVFAIGEDDLSENDDIGDGPENRCMETSDGATPPPVYSSYPELSGGESPSRTITSDSTPPTHQEYVHAPDLKGSSAPSRYYIKPSDTLMGIALRHGVDGRNLCRLNNLPTSTLNTTPHLLHTRTFLTLPPADKLRTPILSPLSSRSFDAEDEAQRAKTRAIERAQKRFQFVTKEVDWRVARAYIALEDNDESADNGNMKEWVKREKRSAFEGSDATAVSVENRAVDRYLDDDEWEREEGKNMKIEPIP</sequence>
<name>W4KBJ6_HETIT</name>
<dbReference type="OrthoDB" id="2107166at2759"/>
<feature type="compositionally biased region" description="Acidic residues" evidence="1">
    <location>
        <begin position="113"/>
        <end position="123"/>
    </location>
</feature>
<gene>
    <name evidence="3" type="ORF">HETIRDRAFT_240198</name>
</gene>
<organism evidence="3 4">
    <name type="scientific">Heterobasidion irregulare (strain TC 32-1)</name>
    <dbReference type="NCBI Taxonomy" id="747525"/>
    <lineage>
        <taxon>Eukaryota</taxon>
        <taxon>Fungi</taxon>
        <taxon>Dikarya</taxon>
        <taxon>Basidiomycota</taxon>
        <taxon>Agaricomycotina</taxon>
        <taxon>Agaricomycetes</taxon>
        <taxon>Russulales</taxon>
        <taxon>Bondarzewiaceae</taxon>
        <taxon>Heterobasidion</taxon>
        <taxon>Heterobasidion annosum species complex</taxon>
    </lineage>
</organism>
<evidence type="ECO:0000313" key="4">
    <source>
        <dbReference type="Proteomes" id="UP000030671"/>
    </source>
</evidence>